<evidence type="ECO:0008006" key="3">
    <source>
        <dbReference type="Google" id="ProtNLM"/>
    </source>
</evidence>
<evidence type="ECO:0000313" key="1">
    <source>
        <dbReference type="EMBL" id="ELY92439.1"/>
    </source>
</evidence>
<organism evidence="1 2">
    <name type="scientific">Natrialba taiwanensis DSM 12281</name>
    <dbReference type="NCBI Taxonomy" id="1230458"/>
    <lineage>
        <taxon>Archaea</taxon>
        <taxon>Methanobacteriati</taxon>
        <taxon>Methanobacteriota</taxon>
        <taxon>Stenosarchaea group</taxon>
        <taxon>Halobacteria</taxon>
        <taxon>Halobacteriales</taxon>
        <taxon>Natrialbaceae</taxon>
        <taxon>Natrialba</taxon>
    </lineage>
</organism>
<dbReference type="PATRIC" id="fig|1230458.4.peg.1809"/>
<keyword evidence="2" id="KW-1185">Reference proteome</keyword>
<dbReference type="Proteomes" id="UP000011648">
    <property type="component" value="Unassembled WGS sequence"/>
</dbReference>
<proteinExistence type="predicted"/>
<accession>M0A1E3</accession>
<reference evidence="1 2" key="1">
    <citation type="journal article" date="2014" name="PLoS Genet.">
        <title>Phylogenetically driven sequencing of extremely halophilic archaea reveals strategies for static and dynamic osmo-response.</title>
        <authorList>
            <person name="Becker E.A."/>
            <person name="Seitzer P.M."/>
            <person name="Tritt A."/>
            <person name="Larsen D."/>
            <person name="Krusor M."/>
            <person name="Yao A.I."/>
            <person name="Wu D."/>
            <person name="Madern D."/>
            <person name="Eisen J.A."/>
            <person name="Darling A.E."/>
            <person name="Facciotti M.T."/>
        </authorList>
    </citation>
    <scope>NUCLEOTIDE SEQUENCE [LARGE SCALE GENOMIC DNA]</scope>
    <source>
        <strain evidence="1 2">DSM 12281</strain>
    </source>
</reference>
<gene>
    <name evidence="1" type="ORF">C484_09044</name>
</gene>
<dbReference type="EMBL" id="AOIL01000030">
    <property type="protein sequence ID" value="ELY92439.1"/>
    <property type="molecule type" value="Genomic_DNA"/>
</dbReference>
<evidence type="ECO:0000313" key="2">
    <source>
        <dbReference type="Proteomes" id="UP000011648"/>
    </source>
</evidence>
<dbReference type="InterPro" id="IPR043899">
    <property type="entry name" value="DUF5789"/>
</dbReference>
<sequence>MNQWCTNPGSTMTDYNSIPHRELGVEFGELAGQIEGHSYPITNEELVEEYGQHVIEFPNGTESVREILGSFANETYESPSEARQAVFNMVDSRAIGRKYYSDRTPPAIGERREGQQLSF</sequence>
<protein>
    <recommendedName>
        <fullName evidence="3">DUF2795 domain-containing protein</fullName>
    </recommendedName>
</protein>
<name>M0A1E3_9EURY</name>
<comment type="caution">
    <text evidence="1">The sequence shown here is derived from an EMBL/GenBank/DDBJ whole genome shotgun (WGS) entry which is preliminary data.</text>
</comment>
<dbReference type="Pfam" id="PF19102">
    <property type="entry name" value="DUF5789"/>
    <property type="match status" value="1"/>
</dbReference>
<dbReference type="AlphaFoldDB" id="M0A1E3"/>